<evidence type="ECO:0000313" key="8">
    <source>
        <dbReference type="EMBL" id="AIW53333.1"/>
    </source>
</evidence>
<feature type="compositionally biased region" description="Polar residues" evidence="6">
    <location>
        <begin position="538"/>
        <end position="561"/>
    </location>
</feature>
<dbReference type="EMBL" id="KM254174">
    <property type="protein sequence ID" value="AIW53333.1"/>
    <property type="molecule type" value="Genomic_DNA"/>
</dbReference>
<evidence type="ECO:0000256" key="6">
    <source>
        <dbReference type="SAM" id="MobiDB-lite"/>
    </source>
</evidence>
<dbReference type="Proteomes" id="UP000502567">
    <property type="component" value="Segment"/>
</dbReference>
<evidence type="ECO:0000313" key="9">
    <source>
        <dbReference type="Proteomes" id="UP000502567"/>
    </source>
</evidence>
<name>A0A0K0LAQ0_9VIRU</name>
<feature type="domain" description="SF3 helicase" evidence="7">
    <location>
        <begin position="299"/>
        <end position="443"/>
    </location>
</feature>
<evidence type="ECO:0000256" key="4">
    <source>
        <dbReference type="ARBA" id="ARBA00022741"/>
    </source>
</evidence>
<protein>
    <submittedName>
        <fullName evidence="8">NS1</fullName>
    </submittedName>
</protein>
<dbReference type="GO" id="GO:0006260">
    <property type="term" value="P:DNA replication"/>
    <property type="evidence" value="ECO:0007669"/>
    <property type="project" value="UniProtKB-KW"/>
</dbReference>
<keyword evidence="4" id="KW-0547">Nucleotide-binding</keyword>
<feature type="compositionally biased region" description="Polar residues" evidence="6">
    <location>
        <begin position="456"/>
        <end position="466"/>
    </location>
</feature>
<dbReference type="GO" id="GO:0019079">
    <property type="term" value="P:viral genome replication"/>
    <property type="evidence" value="ECO:0007669"/>
    <property type="project" value="InterPro"/>
</dbReference>
<accession>A0A0K0LAQ0</accession>
<proteinExistence type="predicted"/>
<evidence type="ECO:0000259" key="7">
    <source>
        <dbReference type="PROSITE" id="PS51206"/>
    </source>
</evidence>
<dbReference type="SUPFAM" id="SSF52540">
    <property type="entry name" value="P-loop containing nucleoside triphosphate hydrolases"/>
    <property type="match status" value="1"/>
</dbReference>
<reference evidence="9" key="1">
    <citation type="submission" date="2014-07" db="EMBL/GenBank/DDBJ databases">
        <title>Viral metagenomic analysis of the feces of chickens with Runting-Stunting Syndrome.</title>
        <authorList>
            <person name="Kim H."/>
            <person name="Choi J."/>
            <person name="Lee H."/>
            <person name="Kwon Y."/>
        </authorList>
    </citation>
    <scope>NUCLEOTIDE SEQUENCE [LARGE SCALE GENOMIC DNA]</scope>
</reference>
<dbReference type="InterPro" id="IPR027417">
    <property type="entry name" value="P-loop_NTPase"/>
</dbReference>
<evidence type="ECO:0000256" key="3">
    <source>
        <dbReference type="ARBA" id="ARBA00022705"/>
    </source>
</evidence>
<dbReference type="Pfam" id="PF01057">
    <property type="entry name" value="Parvo_NS1"/>
    <property type="match status" value="1"/>
</dbReference>
<dbReference type="GO" id="GO:0042025">
    <property type="term" value="C:host cell nucleus"/>
    <property type="evidence" value="ECO:0007669"/>
    <property type="project" value="UniProtKB-SubCell"/>
</dbReference>
<evidence type="ECO:0000256" key="2">
    <source>
        <dbReference type="ARBA" id="ARBA00022562"/>
    </source>
</evidence>
<dbReference type="InterPro" id="IPR001257">
    <property type="entry name" value="Parvovirus_NS1_helicase"/>
</dbReference>
<dbReference type="PROSITE" id="PS51206">
    <property type="entry name" value="SF3_HELICASE_1"/>
    <property type="match status" value="1"/>
</dbReference>
<keyword evidence="2" id="KW-1048">Host nucleus</keyword>
<organism evidence="8 9">
    <name type="scientific">Protoparvovirus HK-2014</name>
    <dbReference type="NCBI Taxonomy" id="1566336"/>
    <lineage>
        <taxon>Viruses</taxon>
        <taxon>Monodnaviria</taxon>
        <taxon>Shotokuvirae</taxon>
        <taxon>Cossaviricota</taxon>
        <taxon>Quintoviricetes</taxon>
        <taxon>Piccovirales</taxon>
        <taxon>Parvoviridae</taxon>
        <taxon>Parvovirinae</taxon>
        <taxon>Protoparvovirus</taxon>
    </lineage>
</organism>
<evidence type="ECO:0000256" key="5">
    <source>
        <dbReference type="ARBA" id="ARBA00022840"/>
    </source>
</evidence>
<dbReference type="Gene3D" id="3.40.50.300">
    <property type="entry name" value="P-loop containing nucleotide triphosphate hydrolases"/>
    <property type="match status" value="1"/>
</dbReference>
<comment type="subcellular location">
    <subcellularLocation>
        <location evidence="1">Host nucleus</location>
    </subcellularLocation>
</comment>
<dbReference type="GO" id="GO:0005524">
    <property type="term" value="F:ATP binding"/>
    <property type="evidence" value="ECO:0007669"/>
    <property type="project" value="UniProtKB-KW"/>
</dbReference>
<feature type="compositionally biased region" description="Low complexity" evidence="6">
    <location>
        <begin position="516"/>
        <end position="533"/>
    </location>
</feature>
<feature type="compositionally biased region" description="Basic and acidic residues" evidence="6">
    <location>
        <begin position="565"/>
        <end position="577"/>
    </location>
</feature>
<dbReference type="InterPro" id="IPR014015">
    <property type="entry name" value="Helicase_SF3_DNA-vir"/>
</dbReference>
<evidence type="ECO:0000256" key="1">
    <source>
        <dbReference type="ARBA" id="ARBA00004147"/>
    </source>
</evidence>
<feature type="region of interest" description="Disordered" evidence="6">
    <location>
        <begin position="456"/>
        <end position="591"/>
    </location>
</feature>
<keyword evidence="3" id="KW-0235">DNA replication</keyword>
<keyword evidence="5" id="KW-0067">ATP-binding</keyword>
<gene>
    <name evidence="8" type="primary">NS1</name>
</gene>
<sequence>MSAQVQCGRKSVRRLLWRGIRGECCGHQLECQQETEGEIVEEKDFVARVMPIIEVEENLMNMRTYLGGVVIIADEDGQIIENPVLYGNLLNNMACNDDWIAISEYNKNNVFHVHTMCKTGVRSDSFRRTANTVWETIKKDPTIIEHYGQCSLDMMKCQKAHRPSSLLQYMCKKPIWILSNTEKLLQMSYDIELWDLGSRFKSPANDQTVSVDNANPMIQELLECIMQHNCKTFEDVVKKGADVVLKYLHRPGFSSVVQNCLVYAKCVGHTWSLSNYGKVVPDPSGIHCILITQGINPDDFDPIFWQWITKKHLKRNTIHVFGPSNTGKSCFLTGLGKCCPGGEIVNGNNFNFEGMIDVYWAKWEEPLCAPELAEKFKQIAEGMETFIPVKFKRPYMLPRTPVWITTNSMIWDWCPNQEGPFRNRMWFFEFTYDMSNGLFVPRISQSSCKCRYCSQCGSGPSTSGLTTAKRVQRSKQSVQKQLDARPGTSKSAMGTGSMCRTGGSIAKSDEAGSSGGESSSNTTIGGSTSTTVSRIDGSDTQHGSSNTNERICSSDTGSTESVEPDSSRGCDGYDSRKLSGGCRTSGGDDVRRDSRTHVLLHNVVSVGSARHKKRKMEAGLQTDQQSVGGQLDTKIKIPDKDEWSKYLAYIFHRFEKQSSTDLTAYEDLSSDSE</sequence>